<evidence type="ECO:0000259" key="7">
    <source>
        <dbReference type="Pfam" id="PF00135"/>
    </source>
</evidence>
<reference evidence="8" key="2">
    <citation type="journal article" date="2018" name="Zhongshan Da Xue Xue Bao Zi Ran Ke Xue Ban">
        <title>Cloning and expression analysis of two carboxylesterase genes in the cigarette beetle, Lasioderma serricorne (Coleoptera: Anobiidae).</title>
        <authorList>
            <person name="Zhu X."/>
            <person name="Ding T."/>
            <person name="Xu K."/>
            <person name="Zhou J."/>
            <person name="Li C."/>
            <person name="Yang W."/>
        </authorList>
    </citation>
    <scope>NUCLEOTIDE SEQUENCE</scope>
</reference>
<dbReference type="InterPro" id="IPR019819">
    <property type="entry name" value="Carboxylesterase_B_CS"/>
</dbReference>
<feature type="chain" id="PRO_5017846970" description="Carboxylic ester hydrolase" evidence="6">
    <location>
        <begin position="26"/>
        <end position="565"/>
    </location>
</feature>
<keyword evidence="6" id="KW-0732">Signal</keyword>
<name>A0A3G1VUC9_9COLE</name>
<evidence type="ECO:0000256" key="6">
    <source>
        <dbReference type="RuleBase" id="RU361235"/>
    </source>
</evidence>
<reference evidence="8" key="1">
    <citation type="submission" date="2017-10" db="EMBL/GenBank/DDBJ databases">
        <authorList>
            <person name="Yang W.-J."/>
            <person name="Zhu X.-Y."/>
            <person name="Xu K.-K."/>
        </authorList>
    </citation>
    <scope>NUCLEOTIDE SEQUENCE</scope>
</reference>
<feature type="signal peptide" evidence="6">
    <location>
        <begin position="1"/>
        <end position="25"/>
    </location>
</feature>
<evidence type="ECO:0000256" key="5">
    <source>
        <dbReference type="ARBA" id="ARBA00023180"/>
    </source>
</evidence>
<keyword evidence="4" id="KW-1015">Disulfide bond</keyword>
<evidence type="ECO:0000256" key="2">
    <source>
        <dbReference type="ARBA" id="ARBA00022487"/>
    </source>
</evidence>
<dbReference type="PANTHER" id="PTHR11559">
    <property type="entry name" value="CARBOXYLESTERASE"/>
    <property type="match status" value="1"/>
</dbReference>
<dbReference type="PROSITE" id="PS00122">
    <property type="entry name" value="CARBOXYLESTERASE_B_1"/>
    <property type="match status" value="1"/>
</dbReference>
<dbReference type="SUPFAM" id="SSF53474">
    <property type="entry name" value="alpha/beta-Hydrolases"/>
    <property type="match status" value="1"/>
</dbReference>
<evidence type="ECO:0000256" key="4">
    <source>
        <dbReference type="ARBA" id="ARBA00023157"/>
    </source>
</evidence>
<protein>
    <recommendedName>
        <fullName evidence="6">Carboxylic ester hydrolase</fullName>
        <ecNumber evidence="6">3.1.1.-</ecNumber>
    </recommendedName>
</protein>
<dbReference type="InterPro" id="IPR019826">
    <property type="entry name" value="Carboxylesterase_B_AS"/>
</dbReference>
<keyword evidence="2" id="KW-0719">Serine esterase</keyword>
<evidence type="ECO:0000256" key="3">
    <source>
        <dbReference type="ARBA" id="ARBA00022801"/>
    </source>
</evidence>
<sequence length="565" mass="64235">MAMMMPPPPVFQFLGCLLFRFACWGNDHPIVDTPLGQISGHYRSSYEGRKFSAFEGIPYAKPPIGELRFKEPQPTEAWEGVFQADKLHTCIQYNGLKDQITGSEDCLYLNVYVPRSNPSEAESLDVIVNMHAGCYMAGSGHQYARPTHLMDRDVIFVTLNNRLSALGFLCPDDPDFSCNNGLKDQSLALKWVQDNIKSFGGNPNSVTLTGFSAGGSSVHYHYISPLSKGLFHRGFSYSGTILNPWAYQENPSEKFYTLASLVGCDAKKGKHAVKYLVECLRTKSAYSIVEKYKLFEGLVNVFPIVPFGPHSEKGKKGAAVPDHPYRMLEEGRINDVPWINSITSEESLFFTIGLIPYLKVVDKQWSHLMPHILDYNYTLSEEEKPLIAKKIRDVYLGKDKLTRDTFLKFSEIVSDRLFNVDSIKASKLQAKVAHSPVYDIYFSYKGEHSVTQDLYDNFKEILGVTHGDDTRYAFVGFYDHILSKSDVQMKDLYLDLFSSFTKTGIPKIAGVHWEPVSPYDEDEFKYLHIYSPKKIVMEKKNDLVPQKFWDSLPFKENENLVHTIK</sequence>
<keyword evidence="3 6" id="KW-0378">Hydrolase</keyword>
<dbReference type="EMBL" id="MG189601">
    <property type="protein sequence ID" value="AYK27450.1"/>
    <property type="molecule type" value="mRNA"/>
</dbReference>
<dbReference type="AlphaFoldDB" id="A0A3G1VUC9"/>
<evidence type="ECO:0000313" key="8">
    <source>
        <dbReference type="EMBL" id="AYK27450.1"/>
    </source>
</evidence>
<proteinExistence type="evidence at transcript level"/>
<dbReference type="InterPro" id="IPR029058">
    <property type="entry name" value="AB_hydrolase_fold"/>
</dbReference>
<organism evidence="8">
    <name type="scientific">Lasioderma serricorne</name>
    <name type="common">cigarette beetle</name>
    <dbReference type="NCBI Taxonomy" id="295660"/>
    <lineage>
        <taxon>Eukaryota</taxon>
        <taxon>Metazoa</taxon>
        <taxon>Ecdysozoa</taxon>
        <taxon>Arthropoda</taxon>
        <taxon>Hexapoda</taxon>
        <taxon>Insecta</taxon>
        <taxon>Pterygota</taxon>
        <taxon>Neoptera</taxon>
        <taxon>Endopterygota</taxon>
        <taxon>Coleoptera</taxon>
        <taxon>Polyphaga</taxon>
        <taxon>Bostrichiformia</taxon>
        <taxon>Ptinidae</taxon>
        <taxon>Xyletininae</taxon>
        <taxon>Lasioderma</taxon>
    </lineage>
</organism>
<dbReference type="Gene3D" id="3.40.50.1820">
    <property type="entry name" value="alpha/beta hydrolase"/>
    <property type="match status" value="1"/>
</dbReference>
<dbReference type="Pfam" id="PF00135">
    <property type="entry name" value="COesterase"/>
    <property type="match status" value="1"/>
</dbReference>
<dbReference type="InterPro" id="IPR050309">
    <property type="entry name" value="Type-B_Carboxylest/Lipase"/>
</dbReference>
<keyword evidence="5" id="KW-0325">Glycoprotein</keyword>
<comment type="similarity">
    <text evidence="1 6">Belongs to the type-B carboxylesterase/lipase family.</text>
</comment>
<dbReference type="PROSITE" id="PS00941">
    <property type="entry name" value="CARBOXYLESTERASE_B_2"/>
    <property type="match status" value="1"/>
</dbReference>
<dbReference type="EC" id="3.1.1.-" evidence="6"/>
<accession>A0A3G1VUC9</accession>
<dbReference type="GO" id="GO:0052689">
    <property type="term" value="F:carboxylic ester hydrolase activity"/>
    <property type="evidence" value="ECO:0007669"/>
    <property type="project" value="UniProtKB-KW"/>
</dbReference>
<evidence type="ECO:0000256" key="1">
    <source>
        <dbReference type="ARBA" id="ARBA00005964"/>
    </source>
</evidence>
<dbReference type="InterPro" id="IPR002018">
    <property type="entry name" value="CarbesteraseB"/>
</dbReference>
<feature type="domain" description="Carboxylesterase type B" evidence="7">
    <location>
        <begin position="28"/>
        <end position="534"/>
    </location>
</feature>